<evidence type="ECO:0000313" key="1">
    <source>
        <dbReference type="EMBL" id="KAK4208178.1"/>
    </source>
</evidence>
<protein>
    <submittedName>
        <fullName evidence="1">Uncharacterized protein</fullName>
    </submittedName>
</protein>
<organism evidence="1 2">
    <name type="scientific">Rhypophila decipiens</name>
    <dbReference type="NCBI Taxonomy" id="261697"/>
    <lineage>
        <taxon>Eukaryota</taxon>
        <taxon>Fungi</taxon>
        <taxon>Dikarya</taxon>
        <taxon>Ascomycota</taxon>
        <taxon>Pezizomycotina</taxon>
        <taxon>Sordariomycetes</taxon>
        <taxon>Sordariomycetidae</taxon>
        <taxon>Sordariales</taxon>
        <taxon>Naviculisporaceae</taxon>
        <taxon>Rhypophila</taxon>
    </lineage>
</organism>
<dbReference type="AlphaFoldDB" id="A0AAN7B268"/>
<dbReference type="EMBL" id="MU858255">
    <property type="protein sequence ID" value="KAK4208178.1"/>
    <property type="molecule type" value="Genomic_DNA"/>
</dbReference>
<reference evidence="1" key="1">
    <citation type="journal article" date="2023" name="Mol. Phylogenet. Evol.">
        <title>Genome-scale phylogeny and comparative genomics of the fungal order Sordariales.</title>
        <authorList>
            <person name="Hensen N."/>
            <person name="Bonometti L."/>
            <person name="Westerberg I."/>
            <person name="Brannstrom I.O."/>
            <person name="Guillou S."/>
            <person name="Cros-Aarteil S."/>
            <person name="Calhoun S."/>
            <person name="Haridas S."/>
            <person name="Kuo A."/>
            <person name="Mondo S."/>
            <person name="Pangilinan J."/>
            <person name="Riley R."/>
            <person name="LaButti K."/>
            <person name="Andreopoulos B."/>
            <person name="Lipzen A."/>
            <person name="Chen C."/>
            <person name="Yan M."/>
            <person name="Daum C."/>
            <person name="Ng V."/>
            <person name="Clum A."/>
            <person name="Steindorff A."/>
            <person name="Ohm R.A."/>
            <person name="Martin F."/>
            <person name="Silar P."/>
            <person name="Natvig D.O."/>
            <person name="Lalanne C."/>
            <person name="Gautier V."/>
            <person name="Ament-Velasquez S.L."/>
            <person name="Kruys A."/>
            <person name="Hutchinson M.I."/>
            <person name="Powell A.J."/>
            <person name="Barry K."/>
            <person name="Miller A.N."/>
            <person name="Grigoriev I.V."/>
            <person name="Debuchy R."/>
            <person name="Gladieux P."/>
            <person name="Hiltunen Thoren M."/>
            <person name="Johannesson H."/>
        </authorList>
    </citation>
    <scope>NUCLEOTIDE SEQUENCE</scope>
    <source>
        <strain evidence="1">PSN293</strain>
    </source>
</reference>
<accession>A0AAN7B268</accession>
<gene>
    <name evidence="1" type="ORF">QBC37DRAFT_405546</name>
</gene>
<reference evidence="1" key="2">
    <citation type="submission" date="2023-05" db="EMBL/GenBank/DDBJ databases">
        <authorList>
            <consortium name="Lawrence Berkeley National Laboratory"/>
            <person name="Steindorff A."/>
            <person name="Hensen N."/>
            <person name="Bonometti L."/>
            <person name="Westerberg I."/>
            <person name="Brannstrom I.O."/>
            <person name="Guillou S."/>
            <person name="Cros-Aarteil S."/>
            <person name="Calhoun S."/>
            <person name="Haridas S."/>
            <person name="Kuo A."/>
            <person name="Mondo S."/>
            <person name="Pangilinan J."/>
            <person name="Riley R."/>
            <person name="Labutti K."/>
            <person name="Andreopoulos B."/>
            <person name="Lipzen A."/>
            <person name="Chen C."/>
            <person name="Yanf M."/>
            <person name="Daum C."/>
            <person name="Ng V."/>
            <person name="Clum A."/>
            <person name="Ohm R."/>
            <person name="Martin F."/>
            <person name="Silar P."/>
            <person name="Natvig D."/>
            <person name="Lalanne C."/>
            <person name="Gautier V."/>
            <person name="Ament-Velasquez S.L."/>
            <person name="Kruys A."/>
            <person name="Hutchinson M.I."/>
            <person name="Powell A.J."/>
            <person name="Barry K."/>
            <person name="Miller A.N."/>
            <person name="Grigoriev I.V."/>
            <person name="Debuchy R."/>
            <person name="Gladieux P."/>
            <person name="Thoren M.H."/>
            <person name="Johannesson H."/>
        </authorList>
    </citation>
    <scope>NUCLEOTIDE SEQUENCE</scope>
    <source>
        <strain evidence="1">PSN293</strain>
    </source>
</reference>
<comment type="caution">
    <text evidence="1">The sequence shown here is derived from an EMBL/GenBank/DDBJ whole genome shotgun (WGS) entry which is preliminary data.</text>
</comment>
<dbReference type="PANTHER" id="PTHR40619:SF3">
    <property type="entry name" value="FUNGAL STAND N-TERMINAL GOODBYE DOMAIN-CONTAINING PROTEIN"/>
    <property type="match status" value="1"/>
</dbReference>
<dbReference type="PANTHER" id="PTHR40619">
    <property type="entry name" value="FUNGAL STAND N-TERMINAL GOODBYE DOMAIN-CONTAINING PROTEIN"/>
    <property type="match status" value="1"/>
</dbReference>
<keyword evidence="2" id="KW-1185">Reference proteome</keyword>
<sequence length="538" mass="61557">MRHTWAVLPSGTYCAGWEKDACVAPKNGDYVTCRFTEPSRPRAKQLPGSGESSMGLLDNLCDIVCLLATTIIAWLFWLRQMILDQSDCKCLIEYAVTRGRLSASTSQQWTASTGGKYWFDYARPPWSEMDSEASEVERNLPPTLKQRMDDKDEQSTFSTWFKSYCTTNMQELCSWDHVIEELRDARRVYEEKGQKNPVRRALRHGASISRAVMPLIDSLPQENGAGLLQGAIKIIFHAVQRRSDTCEKIFEAFENIPQTIKMAETLRGIYPNEESLLRCLGGLYYQLTKSLPQLIDVLLRRANCSAIKKHCKSIFGDSLAEGENILRPITEAERRLLMCQRQLDSKRIAQTSNHSQITLEKVEIMIQRVTEMDANVGGHITTAMHTLEPLLENLRLERDKSVETLWQENTWLRQHIDHLTKMANTCYISMEEILRCRAIASEIQQARPELHRESRQARNRQIGVAVQVTVPITVCSNKQQAVPAQDLYLIRRKYHSFSTTAVAQAQYLLTVPRFMMWLWEPGSDMLLVDGHCKDHSIG</sequence>
<dbReference type="Proteomes" id="UP001301769">
    <property type="component" value="Unassembled WGS sequence"/>
</dbReference>
<name>A0AAN7B268_9PEZI</name>
<proteinExistence type="predicted"/>
<evidence type="ECO:0000313" key="2">
    <source>
        <dbReference type="Proteomes" id="UP001301769"/>
    </source>
</evidence>